<reference evidence="2" key="1">
    <citation type="journal article" date="2019" name="Int. J. Syst. Evol. Microbiol.">
        <title>The Global Catalogue of Microorganisms (GCM) 10K type strain sequencing project: providing services to taxonomists for standard genome sequencing and annotation.</title>
        <authorList>
            <consortium name="The Broad Institute Genomics Platform"/>
            <consortium name="The Broad Institute Genome Sequencing Center for Infectious Disease"/>
            <person name="Wu L."/>
            <person name="Ma J."/>
        </authorList>
    </citation>
    <scope>NUCLEOTIDE SEQUENCE [LARGE SCALE GENOMIC DNA]</scope>
    <source>
        <strain evidence="2">JCM 16898</strain>
    </source>
</reference>
<evidence type="ECO:0000313" key="2">
    <source>
        <dbReference type="Proteomes" id="UP001500689"/>
    </source>
</evidence>
<proteinExistence type="predicted"/>
<keyword evidence="2" id="KW-1185">Reference proteome</keyword>
<accession>A0ABP6VEW0</accession>
<comment type="caution">
    <text evidence="1">The sequence shown here is derived from an EMBL/GenBank/DDBJ whole genome shotgun (WGS) entry which is preliminary data.</text>
</comment>
<sequence length="237" mass="25547">MAGAVAVFVTTNSAGAAALVAAGTVLIALALFANQLESVEGGGFKLQLGAVAAKLREADEAEEAGDAEGAGQLRQEARLLFAAMEPIANQYEAIRESSPYGRDRTHAMGDLVEQAKKMAEFDFVSTEAVEELFRSGQDGNRITALGLMQANPELASVPLLTETIRRPRSSFEQWHALRISLEVVRRGSATAQHEDIRQAIALARANGTLGTRRDQSRVRLAQRIANAMEQDGDRRTE</sequence>
<name>A0ABP6VEW0_9PSEU</name>
<gene>
    <name evidence="1" type="ORF">GCM10022222_17600</name>
</gene>
<organism evidence="1 2">
    <name type="scientific">Amycolatopsis ultiminotia</name>
    <dbReference type="NCBI Taxonomy" id="543629"/>
    <lineage>
        <taxon>Bacteria</taxon>
        <taxon>Bacillati</taxon>
        <taxon>Actinomycetota</taxon>
        <taxon>Actinomycetes</taxon>
        <taxon>Pseudonocardiales</taxon>
        <taxon>Pseudonocardiaceae</taxon>
        <taxon>Amycolatopsis</taxon>
    </lineage>
</organism>
<dbReference type="Proteomes" id="UP001500689">
    <property type="component" value="Unassembled WGS sequence"/>
</dbReference>
<protein>
    <submittedName>
        <fullName evidence="1">Uncharacterized protein</fullName>
    </submittedName>
</protein>
<dbReference type="EMBL" id="BAAAZN010000003">
    <property type="protein sequence ID" value="GAA3534539.1"/>
    <property type="molecule type" value="Genomic_DNA"/>
</dbReference>
<evidence type="ECO:0000313" key="1">
    <source>
        <dbReference type="EMBL" id="GAA3534539.1"/>
    </source>
</evidence>